<keyword evidence="1" id="KW-0472">Membrane</keyword>
<dbReference type="EMBL" id="CDGG01000001">
    <property type="protein sequence ID" value="CEI82558.1"/>
    <property type="molecule type" value="Genomic_DNA"/>
</dbReference>
<sequence>MKNRWVSGLLYALTGSVIMFMVSILLGGEPYWNGIIGFLMGGFTYGAFFRPVMEKKMKSK</sequence>
<evidence type="ECO:0000313" key="3">
    <source>
        <dbReference type="Proteomes" id="UP000040453"/>
    </source>
</evidence>
<dbReference type="OrthoDB" id="2973108at2"/>
<organism evidence="2 3">
    <name type="scientific">Oceanobacillus oncorhynchi</name>
    <dbReference type="NCBI Taxonomy" id="545501"/>
    <lineage>
        <taxon>Bacteria</taxon>
        <taxon>Bacillati</taxon>
        <taxon>Bacillota</taxon>
        <taxon>Bacilli</taxon>
        <taxon>Bacillales</taxon>
        <taxon>Bacillaceae</taxon>
        <taxon>Oceanobacillus</taxon>
    </lineage>
</organism>
<evidence type="ECO:0000256" key="1">
    <source>
        <dbReference type="SAM" id="Phobius"/>
    </source>
</evidence>
<reference evidence="2 3" key="1">
    <citation type="submission" date="2014-11" db="EMBL/GenBank/DDBJ databases">
        <authorList>
            <person name="Urmite Genomes Urmite Genomes"/>
        </authorList>
    </citation>
    <scope>NUCLEOTIDE SEQUENCE [LARGE SCALE GENOMIC DNA]</scope>
    <source>
        <strain evidence="2 3">Oc5</strain>
    </source>
</reference>
<dbReference type="AlphaFoldDB" id="A0A0A1MHJ2"/>
<feature type="transmembrane region" description="Helical" evidence="1">
    <location>
        <begin position="34"/>
        <end position="53"/>
    </location>
</feature>
<protein>
    <submittedName>
        <fullName evidence="2">Uncharacterized protein</fullName>
    </submittedName>
</protein>
<proteinExistence type="predicted"/>
<evidence type="ECO:0000313" key="2">
    <source>
        <dbReference type="EMBL" id="CEI82558.1"/>
    </source>
</evidence>
<name>A0A0A1MHJ2_9BACI</name>
<gene>
    <name evidence="2" type="ORF">BN997_02435</name>
</gene>
<keyword evidence="3" id="KW-1185">Reference proteome</keyword>
<feature type="transmembrane region" description="Helical" evidence="1">
    <location>
        <begin position="9"/>
        <end position="28"/>
    </location>
</feature>
<keyword evidence="1" id="KW-1133">Transmembrane helix</keyword>
<dbReference type="STRING" id="545501.BN997_02435"/>
<dbReference type="RefSeq" id="WP_042532476.1">
    <property type="nucleotide sequence ID" value="NZ_CAXOIH010000005.1"/>
</dbReference>
<accession>A0A0A1MHJ2</accession>
<keyword evidence="1" id="KW-0812">Transmembrane</keyword>
<dbReference type="Proteomes" id="UP000040453">
    <property type="component" value="Unassembled WGS sequence"/>
</dbReference>